<dbReference type="PANTHER" id="PTHR30149:SF0">
    <property type="entry name" value="HYDROGENASE MATURATION FACTOR HYPD"/>
    <property type="match status" value="1"/>
</dbReference>
<name>A0A7C5UU01_9CREN</name>
<gene>
    <name evidence="4" type="primary">hypD</name>
    <name evidence="4" type="ORF">ENL47_07915</name>
</gene>
<keyword evidence="2" id="KW-0479">Metal-binding</keyword>
<proteinExistence type="inferred from homology"/>
<dbReference type="GO" id="GO:0051539">
    <property type="term" value="F:4 iron, 4 sulfur cluster binding"/>
    <property type="evidence" value="ECO:0007669"/>
    <property type="project" value="TreeGrafter"/>
</dbReference>
<dbReference type="AlphaFoldDB" id="A0A7C5UU01"/>
<comment type="caution">
    <text evidence="4">The sequence shown here is derived from an EMBL/GenBank/DDBJ whole genome shotgun (WGS) entry which is preliminary data.</text>
</comment>
<dbReference type="GO" id="GO:0070025">
    <property type="term" value="F:carbon monoxide binding"/>
    <property type="evidence" value="ECO:0007669"/>
    <property type="project" value="TreeGrafter"/>
</dbReference>
<accession>A0A7C5UU01</accession>
<evidence type="ECO:0000256" key="1">
    <source>
        <dbReference type="ARBA" id="ARBA00007888"/>
    </source>
</evidence>
<dbReference type="GO" id="GO:0051604">
    <property type="term" value="P:protein maturation"/>
    <property type="evidence" value="ECO:0007669"/>
    <property type="project" value="TreeGrafter"/>
</dbReference>
<dbReference type="InterPro" id="IPR002780">
    <property type="entry name" value="Hyd_form_HypD"/>
</dbReference>
<organism evidence="4">
    <name type="scientific">Ignisphaera aggregans</name>
    <dbReference type="NCBI Taxonomy" id="334771"/>
    <lineage>
        <taxon>Archaea</taxon>
        <taxon>Thermoproteota</taxon>
        <taxon>Thermoprotei</taxon>
        <taxon>Desulfurococcales</taxon>
        <taxon>Desulfurococcaceae</taxon>
        <taxon>Ignisphaera</taxon>
    </lineage>
</organism>
<dbReference type="EMBL" id="DRUB01000154">
    <property type="protein sequence ID" value="HHR96709.1"/>
    <property type="molecule type" value="Genomic_DNA"/>
</dbReference>
<dbReference type="Pfam" id="PF01924">
    <property type="entry name" value="HypD"/>
    <property type="match status" value="1"/>
</dbReference>
<comment type="similarity">
    <text evidence="1">Belongs to the HypD family.</text>
</comment>
<dbReference type="NCBIfam" id="TIGR00075">
    <property type="entry name" value="hypD"/>
    <property type="match status" value="1"/>
</dbReference>
<dbReference type="Gene3D" id="6.10.20.100">
    <property type="match status" value="1"/>
</dbReference>
<dbReference type="GO" id="GO:0005506">
    <property type="term" value="F:iron ion binding"/>
    <property type="evidence" value="ECO:0007669"/>
    <property type="project" value="TreeGrafter"/>
</dbReference>
<keyword evidence="3" id="KW-0408">Iron</keyword>
<reference evidence="4" key="1">
    <citation type="journal article" date="2020" name="mSystems">
        <title>Genome- and Community-Level Interaction Insights into Carbon Utilization and Element Cycling Functions of Hydrothermarchaeota in Hydrothermal Sediment.</title>
        <authorList>
            <person name="Zhou Z."/>
            <person name="Liu Y."/>
            <person name="Xu W."/>
            <person name="Pan J."/>
            <person name="Luo Z.H."/>
            <person name="Li M."/>
        </authorList>
    </citation>
    <scope>NUCLEOTIDE SEQUENCE [LARGE SCALE GENOMIC DNA]</scope>
    <source>
        <strain evidence="4">SpSt-1</strain>
    </source>
</reference>
<evidence type="ECO:0000256" key="2">
    <source>
        <dbReference type="ARBA" id="ARBA00022723"/>
    </source>
</evidence>
<sequence length="411" mass="45574">MQYSQEQYINSFLNNVKIIEDSFRRNVGLSKLMVSYIKKLSEELYRRYGKESKLKIMDFCGTHEYTITRFGIRSLMPDNIDLVAGPGCPVCVTPSYYIENAVKLALEGVTIYSYGDVYRLRSQKPVNGAYSLADARALGGDVKIVTSIVEAIKDAEKHGNDSIFLGIGFETVAPGYANVLLKKLLPRNLKILSLAKLTPPAMFYSIDILHEKPSESSIVGVIAPGHVSTITGAKAWVPVAENYGIPVVVAGFEPIDVLLAIAEILKQLVRCEAKVVIEYTRAVTWHGDLKAQVAMHKAFKSVDDVWRGIGYIPKSGLRPRESFEYFDAFSYFGIKELTPSDWRYDLLPGCRCAEITLGKAKPTSCPLFMKVCRPEKPIGPCMVSDEGTCSIWARFGVDSLASDIARDVGLR</sequence>
<evidence type="ECO:0000313" key="4">
    <source>
        <dbReference type="EMBL" id="HHR96709.1"/>
    </source>
</evidence>
<dbReference type="InterPro" id="IPR042244">
    <property type="entry name" value="HypD_2_sf"/>
</dbReference>
<evidence type="ECO:0000256" key="3">
    <source>
        <dbReference type="ARBA" id="ARBA00023004"/>
    </source>
</evidence>
<dbReference type="PIRSF" id="PIRSF005622">
    <property type="entry name" value="Hydrgn_mat_hypD"/>
    <property type="match status" value="1"/>
</dbReference>
<dbReference type="Gene3D" id="3.40.50.11750">
    <property type="entry name" value="HypD, alpha/beta domain 1"/>
    <property type="match status" value="2"/>
</dbReference>
<dbReference type="InterPro" id="IPR042243">
    <property type="entry name" value="HypD_1"/>
</dbReference>
<dbReference type="PANTHER" id="PTHR30149">
    <property type="entry name" value="HYDROGENASE PROTEIN ASSEMBLY PROTEIN HYPD"/>
    <property type="match status" value="1"/>
</dbReference>
<protein>
    <submittedName>
        <fullName evidence="4">Hydrogenase formation protein HypD</fullName>
    </submittedName>
</protein>